<dbReference type="Pfam" id="PF02182">
    <property type="entry name" value="SAD_SRA"/>
    <property type="match status" value="1"/>
</dbReference>
<feature type="region of interest" description="Disordered" evidence="3">
    <location>
        <begin position="271"/>
        <end position="292"/>
    </location>
</feature>
<dbReference type="GO" id="GO:0005634">
    <property type="term" value="C:nucleus"/>
    <property type="evidence" value="ECO:0007669"/>
    <property type="project" value="UniProtKB-SubCell"/>
</dbReference>
<dbReference type="GO" id="GO:0061630">
    <property type="term" value="F:ubiquitin protein ligase activity"/>
    <property type="evidence" value="ECO:0007669"/>
    <property type="project" value="TreeGrafter"/>
</dbReference>
<dbReference type="InterPro" id="IPR003105">
    <property type="entry name" value="SRA_YDG"/>
</dbReference>
<dbReference type="InterPro" id="IPR036987">
    <property type="entry name" value="SRA-YDG_sf"/>
</dbReference>
<comment type="subcellular location">
    <subcellularLocation>
        <location evidence="2">Nucleus</location>
    </subcellularLocation>
</comment>
<dbReference type="PANTHER" id="PTHR14140">
    <property type="entry name" value="E3 UBIQUITIN-PROTEIN LIGASE UHRF-RELATED"/>
    <property type="match status" value="1"/>
</dbReference>
<protein>
    <submittedName>
        <fullName evidence="5">Uu.00g117750.m01.CDS01</fullName>
    </submittedName>
</protein>
<feature type="compositionally biased region" description="Basic and acidic residues" evidence="3">
    <location>
        <begin position="407"/>
        <end position="417"/>
    </location>
</feature>
<dbReference type="GO" id="GO:0044027">
    <property type="term" value="P:negative regulation of gene expression via chromosomal CpG island methylation"/>
    <property type="evidence" value="ECO:0007669"/>
    <property type="project" value="TreeGrafter"/>
</dbReference>
<organism evidence="5 6">
    <name type="scientific">Anthostomella pinea</name>
    <dbReference type="NCBI Taxonomy" id="933095"/>
    <lineage>
        <taxon>Eukaryota</taxon>
        <taxon>Fungi</taxon>
        <taxon>Dikarya</taxon>
        <taxon>Ascomycota</taxon>
        <taxon>Pezizomycotina</taxon>
        <taxon>Sordariomycetes</taxon>
        <taxon>Xylariomycetidae</taxon>
        <taxon>Xylariales</taxon>
        <taxon>Xylariaceae</taxon>
        <taxon>Anthostomella</taxon>
    </lineage>
</organism>
<evidence type="ECO:0000256" key="2">
    <source>
        <dbReference type="PROSITE-ProRule" id="PRU00358"/>
    </source>
</evidence>
<name>A0AAI8YGZ4_9PEZI</name>
<reference evidence="5" key="1">
    <citation type="submission" date="2023-10" db="EMBL/GenBank/DDBJ databases">
        <authorList>
            <person name="Hackl T."/>
        </authorList>
    </citation>
    <scope>NUCLEOTIDE SEQUENCE</scope>
</reference>
<feature type="compositionally biased region" description="Polar residues" evidence="3">
    <location>
        <begin position="280"/>
        <end position="292"/>
    </location>
</feature>
<dbReference type="GO" id="GO:0016567">
    <property type="term" value="P:protein ubiquitination"/>
    <property type="evidence" value="ECO:0007669"/>
    <property type="project" value="TreeGrafter"/>
</dbReference>
<feature type="region of interest" description="Disordered" evidence="3">
    <location>
        <begin position="367"/>
        <end position="417"/>
    </location>
</feature>
<dbReference type="PROSITE" id="PS51015">
    <property type="entry name" value="YDG"/>
    <property type="match status" value="1"/>
</dbReference>
<dbReference type="AlphaFoldDB" id="A0AAI8YGZ4"/>
<proteinExistence type="predicted"/>
<accession>A0AAI8YGZ4</accession>
<evidence type="ECO:0000256" key="3">
    <source>
        <dbReference type="SAM" id="MobiDB-lite"/>
    </source>
</evidence>
<dbReference type="PANTHER" id="PTHR14140:SF27">
    <property type="entry name" value="OS04G0289800 PROTEIN"/>
    <property type="match status" value="1"/>
</dbReference>
<evidence type="ECO:0000256" key="1">
    <source>
        <dbReference type="ARBA" id="ARBA00023242"/>
    </source>
</evidence>
<keyword evidence="6" id="KW-1185">Reference proteome</keyword>
<evidence type="ECO:0000313" key="5">
    <source>
        <dbReference type="EMBL" id="CAJ2504381.1"/>
    </source>
</evidence>
<dbReference type="InterPro" id="IPR045134">
    <property type="entry name" value="UHRF1/2-like"/>
</dbReference>
<sequence>MVQINNMTRPSEGTVEVFLVSDNPQAKLKLVEREKESLKSLFQRCMRYHKGRLPLDDDVECGRRLKRARMFLAWLQTDFQMTPEIKGRYNMNGLFKLPMGMPGVLVLPQDIADGIQAQYQAWEDENWGADAVVDDEVAEEDDSTDLDAPPAADGDTLTVTFALPSPDDRYFGPGGIMYGITVFRGKNGRKGMRLNILILKRSAKVYGHNGLVVGTWFAFQLCALQQGAHGTSMGGISGDTVRGAFSIVLSGKYHDLDRDLGDIIFYSGSGSHTNEDPNKPNESTSGTKSLKASIASQNPVRVLRSGASASGNNEYFPPCGIRYDGLYRVEALFLNKNTKGGMYEQFKLRRLPGQTPLDQDELLRAQRPAVEHAESEVDESEFDESEPVDSEFAASKPFVSAPIESETAERKRSIREAELDEQFCQQVEKRLHPDGKES</sequence>
<dbReference type="EMBL" id="CAUWAG010000006">
    <property type="protein sequence ID" value="CAJ2504381.1"/>
    <property type="molecule type" value="Genomic_DNA"/>
</dbReference>
<dbReference type="SMART" id="SM00466">
    <property type="entry name" value="SRA"/>
    <property type="match status" value="1"/>
</dbReference>
<evidence type="ECO:0000313" key="6">
    <source>
        <dbReference type="Proteomes" id="UP001295740"/>
    </source>
</evidence>
<feature type="compositionally biased region" description="Acidic residues" evidence="3">
    <location>
        <begin position="376"/>
        <end position="389"/>
    </location>
</feature>
<dbReference type="SUPFAM" id="SSF88697">
    <property type="entry name" value="PUA domain-like"/>
    <property type="match status" value="1"/>
</dbReference>
<gene>
    <name evidence="5" type="ORF">KHLLAP_LOCUS4849</name>
</gene>
<dbReference type="InterPro" id="IPR015947">
    <property type="entry name" value="PUA-like_sf"/>
</dbReference>
<feature type="domain" description="YDG" evidence="4">
    <location>
        <begin position="206"/>
        <end position="350"/>
    </location>
</feature>
<comment type="caution">
    <text evidence="5">The sequence shown here is derived from an EMBL/GenBank/DDBJ whole genome shotgun (WGS) entry which is preliminary data.</text>
</comment>
<keyword evidence="1 2" id="KW-0539">Nucleus</keyword>
<dbReference type="Proteomes" id="UP001295740">
    <property type="component" value="Unassembled WGS sequence"/>
</dbReference>
<evidence type="ECO:0000259" key="4">
    <source>
        <dbReference type="PROSITE" id="PS51015"/>
    </source>
</evidence>
<dbReference type="Gene3D" id="2.30.280.10">
    <property type="entry name" value="SRA-YDG"/>
    <property type="match status" value="1"/>
</dbReference>